<sequence length="437" mass="46137">MKARARIIVPGILAVAVLIAGAVIVLSGGGPSGQTIAVKFESANGLIAGAEVRAGSVKVGVVEEVTLGEDDKPVVTVQLEDDYVVHEGATANLRMLSQAGQLNRYVEMTSGSGRVLGDGAVLGLDVTDQPVELDDALSMLTPELRTDVRRISASLDRGLRGHGGDLSASLRHTDGALRETNALVADLAADGPALRRLVRESRTLVSELAQDPEGLQAVADRVAGTLAVTARRQRELGATVDGLGPGLRGARRALDELNATTPELRRLARAAGPAAQEIREQAPTVRRLLEAAPPALTEAQNLTETAPAQMEALRPLLREATPVVQRLPGALQQFAPILDEMRARAPDALGWLPLLGDALSNFDVNGHAARFMFVATPAPENTVQPDENRAGQLEAPFDRVPGAVGNQPWRDFAESFVGGKPWVAPENAKTPAKERTP</sequence>
<name>A0ABY5PGV1_9ACTN</name>
<dbReference type="RefSeq" id="WP_353864139.1">
    <property type="nucleotide sequence ID" value="NZ_CP088295.1"/>
</dbReference>
<evidence type="ECO:0000259" key="2">
    <source>
        <dbReference type="Pfam" id="PF02470"/>
    </source>
</evidence>
<dbReference type="InterPro" id="IPR003399">
    <property type="entry name" value="Mce/MlaD"/>
</dbReference>
<keyword evidence="1" id="KW-1133">Transmembrane helix</keyword>
<keyword evidence="4" id="KW-1185">Reference proteome</keyword>
<dbReference type="Pfam" id="PF02470">
    <property type="entry name" value="MlaD"/>
    <property type="match status" value="1"/>
</dbReference>
<accession>A0ABY5PGV1</accession>
<dbReference type="PANTHER" id="PTHR33371:SF4">
    <property type="entry name" value="INTERMEMBRANE PHOSPHOLIPID TRANSPORT SYSTEM BINDING PROTEIN MLAD"/>
    <property type="match status" value="1"/>
</dbReference>
<organism evidence="3 4">
    <name type="scientific">Svornostia abyssi</name>
    <dbReference type="NCBI Taxonomy" id="2898438"/>
    <lineage>
        <taxon>Bacteria</taxon>
        <taxon>Bacillati</taxon>
        <taxon>Actinomycetota</taxon>
        <taxon>Thermoleophilia</taxon>
        <taxon>Solirubrobacterales</taxon>
        <taxon>Baekduiaceae</taxon>
        <taxon>Svornostia</taxon>
    </lineage>
</organism>
<gene>
    <name evidence="3" type="ORF">LRS13_23700</name>
</gene>
<dbReference type="EMBL" id="CP088295">
    <property type="protein sequence ID" value="UUY03637.1"/>
    <property type="molecule type" value="Genomic_DNA"/>
</dbReference>
<feature type="domain" description="Mce/MlaD" evidence="2">
    <location>
        <begin position="33"/>
        <end position="100"/>
    </location>
</feature>
<dbReference type="PANTHER" id="PTHR33371">
    <property type="entry name" value="INTERMEMBRANE PHOSPHOLIPID TRANSPORT SYSTEM BINDING PROTEIN MLAD-RELATED"/>
    <property type="match status" value="1"/>
</dbReference>
<proteinExistence type="predicted"/>
<feature type="transmembrane region" description="Helical" evidence="1">
    <location>
        <begin position="7"/>
        <end position="26"/>
    </location>
</feature>
<dbReference type="SUPFAM" id="SSF58104">
    <property type="entry name" value="Methyl-accepting chemotaxis protein (MCP) signaling domain"/>
    <property type="match status" value="1"/>
</dbReference>
<evidence type="ECO:0000313" key="3">
    <source>
        <dbReference type="EMBL" id="UUY03637.1"/>
    </source>
</evidence>
<reference evidence="4" key="1">
    <citation type="submission" date="2021-11" db="EMBL/GenBank/DDBJ databases">
        <title>Cultivation dependent microbiological survey of springs from the worlds oldest radium mine currently devoted to the extraction of radon-saturated water.</title>
        <authorList>
            <person name="Kapinusova G."/>
            <person name="Smrhova T."/>
            <person name="Strejcek M."/>
            <person name="Suman J."/>
            <person name="Jani K."/>
            <person name="Pajer P."/>
            <person name="Uhlik O."/>
        </authorList>
    </citation>
    <scope>NUCLEOTIDE SEQUENCE [LARGE SCALE GENOMIC DNA]</scope>
    <source>
        <strain evidence="4">J379</strain>
    </source>
</reference>
<dbReference type="InterPro" id="IPR052336">
    <property type="entry name" value="MlaD_Phospholipid_Transporter"/>
</dbReference>
<protein>
    <submittedName>
        <fullName evidence="3">MlaD family protein</fullName>
    </submittedName>
</protein>
<evidence type="ECO:0000256" key="1">
    <source>
        <dbReference type="SAM" id="Phobius"/>
    </source>
</evidence>
<keyword evidence="1" id="KW-0472">Membrane</keyword>
<dbReference type="Proteomes" id="UP001058860">
    <property type="component" value="Chromosome"/>
</dbReference>
<evidence type="ECO:0000313" key="4">
    <source>
        <dbReference type="Proteomes" id="UP001058860"/>
    </source>
</evidence>
<keyword evidence="1" id="KW-0812">Transmembrane</keyword>